<name>A0A822XD15_NELNU</name>
<gene>
    <name evidence="1" type="ORF">HUJ06_019673</name>
</gene>
<comment type="caution">
    <text evidence="1">The sequence shown here is derived from an EMBL/GenBank/DDBJ whole genome shotgun (WGS) entry which is preliminary data.</text>
</comment>
<dbReference type="Proteomes" id="UP000607653">
    <property type="component" value="Unassembled WGS sequence"/>
</dbReference>
<organism evidence="1 2">
    <name type="scientific">Nelumbo nucifera</name>
    <name type="common">Sacred lotus</name>
    <dbReference type="NCBI Taxonomy" id="4432"/>
    <lineage>
        <taxon>Eukaryota</taxon>
        <taxon>Viridiplantae</taxon>
        <taxon>Streptophyta</taxon>
        <taxon>Embryophyta</taxon>
        <taxon>Tracheophyta</taxon>
        <taxon>Spermatophyta</taxon>
        <taxon>Magnoliopsida</taxon>
        <taxon>Proteales</taxon>
        <taxon>Nelumbonaceae</taxon>
        <taxon>Nelumbo</taxon>
    </lineage>
</organism>
<protein>
    <submittedName>
        <fullName evidence="1">Uncharacterized protein</fullName>
    </submittedName>
</protein>
<sequence>MSPITITQPFLVEEVNEEGWRRCLSLNFFCFFGDPGKIEGYLDGYHFVYLFISM</sequence>
<dbReference type="AlphaFoldDB" id="A0A822XD15"/>
<evidence type="ECO:0000313" key="1">
    <source>
        <dbReference type="EMBL" id="DAD18210.1"/>
    </source>
</evidence>
<dbReference type="EMBL" id="DUZY01000001">
    <property type="protein sequence ID" value="DAD18210.1"/>
    <property type="molecule type" value="Genomic_DNA"/>
</dbReference>
<keyword evidence="2" id="KW-1185">Reference proteome</keyword>
<accession>A0A822XD15</accession>
<reference evidence="1 2" key="1">
    <citation type="journal article" date="2020" name="Mol. Biol. Evol.">
        <title>Distinct Expression and Methylation Patterns for Genes with Different Fates following a Single Whole-Genome Duplication in Flowering Plants.</title>
        <authorList>
            <person name="Shi T."/>
            <person name="Rahmani R.S."/>
            <person name="Gugger P.F."/>
            <person name="Wang M."/>
            <person name="Li H."/>
            <person name="Zhang Y."/>
            <person name="Li Z."/>
            <person name="Wang Q."/>
            <person name="Van de Peer Y."/>
            <person name="Marchal K."/>
            <person name="Chen J."/>
        </authorList>
    </citation>
    <scope>NUCLEOTIDE SEQUENCE [LARGE SCALE GENOMIC DNA]</scope>
    <source>
        <tissue evidence="1">Leaf</tissue>
    </source>
</reference>
<evidence type="ECO:0000313" key="2">
    <source>
        <dbReference type="Proteomes" id="UP000607653"/>
    </source>
</evidence>
<proteinExistence type="predicted"/>